<feature type="domain" description="DNA endonuclease activator Ctp1 C-terminal" evidence="6">
    <location>
        <begin position="696"/>
        <end position="805"/>
    </location>
</feature>
<feature type="region of interest" description="Disordered" evidence="5">
    <location>
        <begin position="320"/>
        <end position="406"/>
    </location>
</feature>
<dbReference type="Proteomes" id="UP000291422">
    <property type="component" value="Unassembled WGS sequence"/>
</dbReference>
<keyword evidence="4" id="KW-0175">Coiled coil</keyword>
<feature type="compositionally biased region" description="Low complexity" evidence="5">
    <location>
        <begin position="604"/>
        <end position="622"/>
    </location>
</feature>
<feature type="region of interest" description="Disordered" evidence="5">
    <location>
        <begin position="576"/>
        <end position="671"/>
    </location>
</feature>
<feature type="region of interest" description="Disordered" evidence="5">
    <location>
        <begin position="74"/>
        <end position="99"/>
    </location>
</feature>
<feature type="compositionally biased region" description="Basic and acidic residues" evidence="5">
    <location>
        <begin position="128"/>
        <end position="143"/>
    </location>
</feature>
<dbReference type="VEuPathDB" id="FungiDB:CC77DRAFT_1099975"/>
<proteinExistence type="predicted"/>
<feature type="compositionally biased region" description="Basic and acidic residues" evidence="5">
    <location>
        <begin position="777"/>
        <end position="790"/>
    </location>
</feature>
<sequence>MADFSAWIEQNKGLWTRVYDEVIQPDLEKEWKKREDKHNKELEQKEENQQILFEHLNDEILKTAHLAKENAQLKEQLESSGQSYQDASRIGASGASEEEYRHLVAENEQLKQQLKALEDTAPPSPNHETSKELRTNASEEEHNDLAERFSELTKKYRDMSHKIKYLERKNATVMQKNKDMKENVRAWQEYADRQFGKRKAKSEAREDGKSDVAAVHLLPEDRPHMPSSPGSTATIRTPGSLVNPDRSSPAASTLLPRSVVGTTNRLASSTTAGGEDAQSPTTAITPKASIRLEDAQQHEHQHDDGTGLGVLSHIQRMISDHEGHRSAIPSSSQTTVDEPEQSRSIFEPAVDTDDDDVPQFVSERSLKRKREQPSKSRFEIYADHSSDGTPVKPHRVKEEPQSSPPVSISMMARTETMDLDDPAPHGLQTPRQPRTRLMRLLYDDDAAKTPRQHRPDSAPLTQAIKNENLDNTNLLGLYGETGDPQAVGGIQARAISEPVEPTQVEDAALRSLDPNVVSSASEEPPNKRSRQAQAYHQAIHNFLAESGEAPPPMNHDSPRLRPSTARAQMNQRLQALKNLQTPDKTSPKTPKSGSVKIKTEQVATPPTSSSRPTYKPSSSRGSRNSKSKTRTTPREDLTPEGPVWTMRAPETRTSARRNRVPPPKEKEQCLRDKPVSALSVKDFKPNPEYNQGYSYAFSETVRKRGDRMCLPGCTNPQCCGSTFRTFAQVQAPLSSSQEEELLEDYLGDAYSNMQLTQMSSEERQELVLQARTKKLAKESGKHREAYERRRTPPGFWRVDFPTTQEQHEDRERAKEQDKAIVQERWLEAHRRGGKWIFRDE</sequence>
<reference evidence="8" key="1">
    <citation type="journal article" date="2019" name="bioRxiv">
        <title>Genomics, evolutionary history and diagnostics of the Alternaria alternata species group including apple and Asian pear pathotypes.</title>
        <authorList>
            <person name="Armitage A.D."/>
            <person name="Cockerton H.M."/>
            <person name="Sreenivasaprasad S."/>
            <person name="Woodhall J.W."/>
            <person name="Lane C.R."/>
            <person name="Harrison R.J."/>
            <person name="Clarkson J.P."/>
        </authorList>
    </citation>
    <scope>NUCLEOTIDE SEQUENCE [LARGE SCALE GENOMIC DNA]</scope>
    <source>
        <strain evidence="8">FERA 1177</strain>
    </source>
</reference>
<dbReference type="GO" id="GO:0005634">
    <property type="term" value="C:nucleus"/>
    <property type="evidence" value="ECO:0007669"/>
    <property type="project" value="UniProtKB-SubCell"/>
</dbReference>
<evidence type="ECO:0000259" key="6">
    <source>
        <dbReference type="Pfam" id="PF08573"/>
    </source>
</evidence>
<feature type="compositionally biased region" description="Basic and acidic residues" evidence="5">
    <location>
        <begin position="371"/>
        <end position="386"/>
    </location>
</feature>
<feature type="region of interest" description="Disordered" evidence="5">
    <location>
        <begin position="220"/>
        <end position="281"/>
    </location>
</feature>
<feature type="region of interest" description="Disordered" evidence="5">
    <location>
        <begin position="514"/>
        <end position="533"/>
    </location>
</feature>
<dbReference type="Pfam" id="PF08573">
    <property type="entry name" value="SAE2"/>
    <property type="match status" value="1"/>
</dbReference>
<dbReference type="InterPro" id="IPR013882">
    <property type="entry name" value="Ctp1_C"/>
</dbReference>
<evidence type="ECO:0000256" key="1">
    <source>
        <dbReference type="ARBA" id="ARBA00004123"/>
    </source>
</evidence>
<organism evidence="7 8">
    <name type="scientific">Alternaria alternata</name>
    <name type="common">Alternaria rot fungus</name>
    <name type="synonym">Torula alternata</name>
    <dbReference type="NCBI Taxonomy" id="5599"/>
    <lineage>
        <taxon>Eukaryota</taxon>
        <taxon>Fungi</taxon>
        <taxon>Dikarya</taxon>
        <taxon>Ascomycota</taxon>
        <taxon>Pezizomycotina</taxon>
        <taxon>Dothideomycetes</taxon>
        <taxon>Pleosporomycetidae</taxon>
        <taxon>Pleosporales</taxon>
        <taxon>Pleosporineae</taxon>
        <taxon>Pleosporaceae</taxon>
        <taxon>Alternaria</taxon>
        <taxon>Alternaria sect. Alternaria</taxon>
        <taxon>Alternaria alternata complex</taxon>
    </lineage>
</organism>
<feature type="compositionally biased region" description="Basic and acidic residues" evidence="5">
    <location>
        <begin position="662"/>
        <end position="671"/>
    </location>
</feature>
<evidence type="ECO:0000313" key="8">
    <source>
        <dbReference type="Proteomes" id="UP000291422"/>
    </source>
</evidence>
<evidence type="ECO:0000256" key="3">
    <source>
        <dbReference type="ARBA" id="ARBA00023242"/>
    </source>
</evidence>
<feature type="region of interest" description="Disordered" evidence="5">
    <location>
        <begin position="777"/>
        <end position="816"/>
    </location>
</feature>
<feature type="compositionally biased region" description="Polar residues" evidence="5">
    <location>
        <begin position="228"/>
        <end position="237"/>
    </location>
</feature>
<feature type="compositionally biased region" description="Basic and acidic residues" evidence="5">
    <location>
        <begin position="805"/>
        <end position="816"/>
    </location>
</feature>
<name>A0A4Q4NB02_ALTAL</name>
<keyword evidence="3" id="KW-0539">Nucleus</keyword>
<accession>A0A4Q4NB02</accession>
<feature type="region of interest" description="Disordered" evidence="5">
    <location>
        <begin position="118"/>
        <end position="143"/>
    </location>
</feature>
<protein>
    <recommendedName>
        <fullName evidence="6">DNA endonuclease activator Ctp1 C-terminal domain-containing protein</fullName>
    </recommendedName>
</protein>
<evidence type="ECO:0000313" key="7">
    <source>
        <dbReference type="EMBL" id="RYN72896.1"/>
    </source>
</evidence>
<dbReference type="GO" id="GO:0006281">
    <property type="term" value="P:DNA repair"/>
    <property type="evidence" value="ECO:0007669"/>
    <property type="project" value="InterPro"/>
</dbReference>
<gene>
    <name evidence="7" type="ORF">AA0117_g8166</name>
</gene>
<keyword evidence="2" id="KW-0227">DNA damage</keyword>
<dbReference type="EMBL" id="PDXD01000023">
    <property type="protein sequence ID" value="RYN72896.1"/>
    <property type="molecule type" value="Genomic_DNA"/>
</dbReference>
<comment type="caution">
    <text evidence="7">The sequence shown here is derived from an EMBL/GenBank/DDBJ whole genome shotgun (WGS) entry which is preliminary data.</text>
</comment>
<evidence type="ECO:0000256" key="5">
    <source>
        <dbReference type="SAM" id="MobiDB-lite"/>
    </source>
</evidence>
<evidence type="ECO:0000256" key="2">
    <source>
        <dbReference type="ARBA" id="ARBA00022763"/>
    </source>
</evidence>
<feature type="compositionally biased region" description="Polar residues" evidence="5">
    <location>
        <begin position="576"/>
        <end position="592"/>
    </location>
</feature>
<dbReference type="AlphaFoldDB" id="A0A4Q4NB02"/>
<feature type="compositionally biased region" description="Polar residues" evidence="5">
    <location>
        <begin position="260"/>
        <end position="281"/>
    </location>
</feature>
<comment type="subcellular location">
    <subcellularLocation>
        <location evidence="1">Nucleus</location>
    </subcellularLocation>
</comment>
<feature type="coiled-coil region" evidence="4">
    <location>
        <begin position="28"/>
        <end position="59"/>
    </location>
</feature>
<evidence type="ECO:0000256" key="4">
    <source>
        <dbReference type="SAM" id="Coils"/>
    </source>
</evidence>